<organism evidence="3 4">
    <name type="scientific">Fusarium vanettenii (strain ATCC MYA-4622 / CBS 123669 / FGSC 9596 / NRRL 45880 / 77-13-4)</name>
    <name type="common">Fusarium solani subsp. pisi</name>
    <dbReference type="NCBI Taxonomy" id="660122"/>
    <lineage>
        <taxon>Eukaryota</taxon>
        <taxon>Fungi</taxon>
        <taxon>Dikarya</taxon>
        <taxon>Ascomycota</taxon>
        <taxon>Pezizomycotina</taxon>
        <taxon>Sordariomycetes</taxon>
        <taxon>Hypocreomycetidae</taxon>
        <taxon>Hypocreales</taxon>
        <taxon>Nectriaceae</taxon>
        <taxon>Fusarium</taxon>
        <taxon>Fusarium solani species complex</taxon>
        <taxon>Fusarium vanettenii</taxon>
    </lineage>
</organism>
<keyword evidence="2" id="KW-0732">Signal</keyword>
<dbReference type="SUPFAM" id="SSF57184">
    <property type="entry name" value="Growth factor receptor domain"/>
    <property type="match status" value="1"/>
</dbReference>
<dbReference type="InterPro" id="IPR009030">
    <property type="entry name" value="Growth_fac_rcpt_cys_sf"/>
</dbReference>
<dbReference type="STRING" id="660122.C7ZQ26"/>
<sequence length="138" mass="16162">MLLNHFLLGALLALNSVAALPNPDADIHDVEARDDNDRHGGHQFRCPKDAYPTGNRKRPCVCRDPKEKFDKDSRKCVCKEGFKRKGHKCVCEDRRKEFRDGKCRCRDGMWEDRWGNCKCPKHKHWDDDKQKCKRGHDD</sequence>
<name>C7ZQ26_FUSV7</name>
<dbReference type="RefSeq" id="XP_003039592.1">
    <property type="nucleotide sequence ID" value="XM_003039546.1"/>
</dbReference>
<evidence type="ECO:0000313" key="3">
    <source>
        <dbReference type="EMBL" id="EEU33879.1"/>
    </source>
</evidence>
<dbReference type="OrthoDB" id="5055188at2759"/>
<protein>
    <submittedName>
        <fullName evidence="3">Uncharacterized protein</fullName>
    </submittedName>
</protein>
<gene>
    <name evidence="3" type="ORF">NECHADRAFT_89063</name>
</gene>
<dbReference type="VEuPathDB" id="FungiDB:NECHADRAFT_89063"/>
<dbReference type="AlphaFoldDB" id="C7ZQ26"/>
<evidence type="ECO:0000256" key="2">
    <source>
        <dbReference type="SAM" id="SignalP"/>
    </source>
</evidence>
<dbReference type="Proteomes" id="UP000005206">
    <property type="component" value="Unassembled WGS sequence"/>
</dbReference>
<evidence type="ECO:0000256" key="1">
    <source>
        <dbReference type="SAM" id="MobiDB-lite"/>
    </source>
</evidence>
<reference evidence="3 4" key="1">
    <citation type="journal article" date="2009" name="PLoS Genet.">
        <title>The genome of Nectria haematococca: contribution of supernumerary chromosomes to gene expansion.</title>
        <authorList>
            <person name="Coleman J.J."/>
            <person name="Rounsley S.D."/>
            <person name="Rodriguez-Carres M."/>
            <person name="Kuo A."/>
            <person name="Wasmann C.C."/>
            <person name="Grimwood J."/>
            <person name="Schmutz J."/>
            <person name="Taga M."/>
            <person name="White G.J."/>
            <person name="Zhou S."/>
            <person name="Schwartz D.C."/>
            <person name="Freitag M."/>
            <person name="Ma L.J."/>
            <person name="Danchin E.G."/>
            <person name="Henrissat B."/>
            <person name="Coutinho P.M."/>
            <person name="Nelson D.R."/>
            <person name="Straney D."/>
            <person name="Napoli C.A."/>
            <person name="Barker B.M."/>
            <person name="Gribskov M."/>
            <person name="Rep M."/>
            <person name="Kroken S."/>
            <person name="Molnar I."/>
            <person name="Rensing C."/>
            <person name="Kennell J.C."/>
            <person name="Zamora J."/>
            <person name="Farman M.L."/>
            <person name="Selker E.U."/>
            <person name="Salamov A."/>
            <person name="Shapiro H."/>
            <person name="Pangilinan J."/>
            <person name="Lindquist E."/>
            <person name="Lamers C."/>
            <person name="Grigoriev I.V."/>
            <person name="Geiser D.M."/>
            <person name="Covert S.F."/>
            <person name="Temporini E."/>
            <person name="Vanetten H.D."/>
        </authorList>
    </citation>
    <scope>NUCLEOTIDE SEQUENCE [LARGE SCALE GENOMIC DNA]</scope>
    <source>
        <strain evidence="4">ATCC MYA-4622 / CBS 123669 / FGSC 9596 / NRRL 45880 / 77-13-4</strain>
    </source>
</reference>
<feature type="region of interest" description="Disordered" evidence="1">
    <location>
        <begin position="33"/>
        <end position="56"/>
    </location>
</feature>
<dbReference type="KEGG" id="nhe:NECHADRAFT_89063"/>
<feature type="chain" id="PRO_5002987302" evidence="2">
    <location>
        <begin position="20"/>
        <end position="138"/>
    </location>
</feature>
<accession>C7ZQ26</accession>
<proteinExistence type="predicted"/>
<dbReference type="EMBL" id="GG698980">
    <property type="protein sequence ID" value="EEU33879.1"/>
    <property type="molecule type" value="Genomic_DNA"/>
</dbReference>
<dbReference type="GeneID" id="9667117"/>
<feature type="signal peptide" evidence="2">
    <location>
        <begin position="1"/>
        <end position="19"/>
    </location>
</feature>
<dbReference type="HOGENOM" id="CLU_104278_0_0_1"/>
<dbReference type="InParanoid" id="C7ZQ26"/>
<keyword evidence="4" id="KW-1185">Reference proteome</keyword>
<evidence type="ECO:0000313" key="4">
    <source>
        <dbReference type="Proteomes" id="UP000005206"/>
    </source>
</evidence>